<dbReference type="EMBL" id="CP036525">
    <property type="protein sequence ID" value="QDT05790.1"/>
    <property type="molecule type" value="Genomic_DNA"/>
</dbReference>
<evidence type="ECO:0000313" key="1">
    <source>
        <dbReference type="EMBL" id="QDT05790.1"/>
    </source>
</evidence>
<dbReference type="RefSeq" id="WP_145172093.1">
    <property type="nucleotide sequence ID" value="NZ_CP036525.1"/>
</dbReference>
<reference evidence="1 2" key="1">
    <citation type="submission" date="2019-02" db="EMBL/GenBank/DDBJ databases">
        <title>Deep-cultivation of Planctomycetes and their phenomic and genomic characterization uncovers novel biology.</title>
        <authorList>
            <person name="Wiegand S."/>
            <person name="Jogler M."/>
            <person name="Boedeker C."/>
            <person name="Pinto D."/>
            <person name="Vollmers J."/>
            <person name="Rivas-Marin E."/>
            <person name="Kohn T."/>
            <person name="Peeters S.H."/>
            <person name="Heuer A."/>
            <person name="Rast P."/>
            <person name="Oberbeckmann S."/>
            <person name="Bunk B."/>
            <person name="Jeske O."/>
            <person name="Meyerdierks A."/>
            <person name="Storesund J.E."/>
            <person name="Kallscheuer N."/>
            <person name="Luecker S."/>
            <person name="Lage O.M."/>
            <person name="Pohl T."/>
            <person name="Merkel B.J."/>
            <person name="Hornburger P."/>
            <person name="Mueller R.-W."/>
            <person name="Bruemmer F."/>
            <person name="Labrenz M."/>
            <person name="Spormann A.M."/>
            <person name="Op den Camp H."/>
            <person name="Overmann J."/>
            <person name="Amann R."/>
            <person name="Jetten M.S.M."/>
            <person name="Mascher T."/>
            <person name="Medema M.H."/>
            <person name="Devos D.P."/>
            <person name="Kaster A.-K."/>
            <person name="Ovreas L."/>
            <person name="Rohde M."/>
            <person name="Galperin M.Y."/>
            <person name="Jogler C."/>
        </authorList>
    </citation>
    <scope>NUCLEOTIDE SEQUENCE [LARGE SCALE GENOMIC DNA]</scope>
    <source>
        <strain evidence="1 2">K22_7</strain>
    </source>
</reference>
<accession>A0A517NF82</accession>
<dbReference type="KEGG" id="rlc:K227x_41950"/>
<gene>
    <name evidence="1" type="ORF">K227x_41950</name>
</gene>
<keyword evidence="2" id="KW-1185">Reference proteome</keyword>
<dbReference type="SUPFAM" id="SSF56935">
    <property type="entry name" value="Porins"/>
    <property type="match status" value="1"/>
</dbReference>
<proteinExistence type="predicted"/>
<name>A0A517NF82_9BACT</name>
<dbReference type="AlphaFoldDB" id="A0A517NF82"/>
<organism evidence="1 2">
    <name type="scientific">Rubripirellula lacrimiformis</name>
    <dbReference type="NCBI Taxonomy" id="1930273"/>
    <lineage>
        <taxon>Bacteria</taxon>
        <taxon>Pseudomonadati</taxon>
        <taxon>Planctomycetota</taxon>
        <taxon>Planctomycetia</taxon>
        <taxon>Pirellulales</taxon>
        <taxon>Pirellulaceae</taxon>
        <taxon>Rubripirellula</taxon>
    </lineage>
</organism>
<dbReference type="OrthoDB" id="249490at2"/>
<protein>
    <submittedName>
        <fullName evidence="1">Uncharacterized protein</fullName>
    </submittedName>
</protein>
<sequence length="370" mass="40945">MLRPQPPLRRLLMSTVLACGVVSEAASQTPEYRLPLGPPINQGQAVVLDPGTSTDQLPLRYGVSGQSLFAPSTDPLIVPGPPSPPSEFGPLIDSSLLGRPGLDPELPIERFRRSFYQGSEVLGGYLWDTGGGPSGLNQTFEEARVSFGLPLGSMDNILGMQPFFRVDHFDGPETIDLPGQVYNTGVNFLNQKQWSDAFSTTLILSPSARTDFESSDSAFRLFGLFLLNWQVRRDLKVSVGAVYFDRDDFNWLPAIGLIYRPTPWWKLDLTMPRPRLARRLWRDGQNGEGWAYIGGGIGGNTWAVQRSDGTQDELTVRAFELLAGYESIVVGNRGITLEAGYAMGRSIEYERQDIEIDLGDGVIVRANWRF</sequence>
<dbReference type="Proteomes" id="UP000318538">
    <property type="component" value="Chromosome"/>
</dbReference>
<evidence type="ECO:0000313" key="2">
    <source>
        <dbReference type="Proteomes" id="UP000318538"/>
    </source>
</evidence>